<proteinExistence type="predicted"/>
<organism evidence="1">
    <name type="scientific">groundwater metagenome</name>
    <dbReference type="NCBI Taxonomy" id="717931"/>
    <lineage>
        <taxon>unclassified sequences</taxon>
        <taxon>metagenomes</taxon>
        <taxon>ecological metagenomes</taxon>
    </lineage>
</organism>
<dbReference type="InterPro" id="IPR002591">
    <property type="entry name" value="Phosphodiest/P_Trfase"/>
</dbReference>
<protein>
    <recommendedName>
        <fullName evidence="2">Type I phosphodiesterase/nucleotide pyrophosphatase</fullName>
    </recommendedName>
</protein>
<sequence>MEYSSHNKEITCYILLDAFKEEYIKHTIFMKNIEKRYISKIEEQFGFASYRSAAFAGVYPETSNICTMWCYSSKTSIYKRFKPFLKFMDKINSKQIRNFIGKMFSGLLILSQKIGITKLHPVGWYNPIDIPFNLLPYLDISEKTTETKPGYLSTKTLFDLLRLHNKRFIYLGGSEDGFFLSHNYKKNIKRAINEIVNKNPDFIYFHVGDSDVFGHAYGPNGEETNFVHKYEDKFVEDIYKFLKDRYEIVNLIVGGDHGMVKVINTINIWEKLQNLSIKLEKDYIVFLDSPMARFWFFNEKAENEIREMLEKLDCGKILTEEDYKKYKIRFKDNRYGDLIWLANPGTLIFPNFFGWYKPVKGMHGYAPECEDNKGAFMIITNKNIEFEKRENLKMVDVFPTLCDIMNLPIPKSCEGKSIVKKGHI</sequence>
<accession>A0A098EEC5</accession>
<dbReference type="EMBL" id="CCXY01000312">
    <property type="protein sequence ID" value="CEG13375.1"/>
    <property type="molecule type" value="Genomic_DNA"/>
</dbReference>
<dbReference type="PANTHER" id="PTHR10151:SF120">
    <property type="entry name" value="BIS(5'-ADENOSYL)-TRIPHOSPHATASE"/>
    <property type="match status" value="1"/>
</dbReference>
<dbReference type="Gene3D" id="3.40.720.10">
    <property type="entry name" value="Alkaline Phosphatase, subunit A"/>
    <property type="match status" value="1"/>
</dbReference>
<dbReference type="AlphaFoldDB" id="A0A098EEC5"/>
<dbReference type="SUPFAM" id="SSF53649">
    <property type="entry name" value="Alkaline phosphatase-like"/>
    <property type="match status" value="1"/>
</dbReference>
<evidence type="ECO:0000313" key="1">
    <source>
        <dbReference type="EMBL" id="CEG13375.1"/>
    </source>
</evidence>
<gene>
    <name evidence="1" type="ORF">MSIBF_A380003</name>
</gene>
<dbReference type="Pfam" id="PF01663">
    <property type="entry name" value="Phosphodiest"/>
    <property type="match status" value="1"/>
</dbReference>
<reference evidence="1" key="1">
    <citation type="submission" date="2014-09" db="EMBL/GenBank/DDBJ databases">
        <authorList>
            <person name="Probst J Alexander"/>
        </authorList>
    </citation>
    <scope>NUCLEOTIDE SEQUENCE</scope>
</reference>
<name>A0A098EEC5_9ZZZZ</name>
<dbReference type="PANTHER" id="PTHR10151">
    <property type="entry name" value="ECTONUCLEOTIDE PYROPHOSPHATASE/PHOSPHODIESTERASE"/>
    <property type="match status" value="1"/>
</dbReference>
<dbReference type="GO" id="GO:0016787">
    <property type="term" value="F:hydrolase activity"/>
    <property type="evidence" value="ECO:0007669"/>
    <property type="project" value="UniProtKB-ARBA"/>
</dbReference>
<dbReference type="InterPro" id="IPR017850">
    <property type="entry name" value="Alkaline_phosphatase_core_sf"/>
</dbReference>
<evidence type="ECO:0008006" key="2">
    <source>
        <dbReference type="Google" id="ProtNLM"/>
    </source>
</evidence>